<dbReference type="Proteomes" id="UP000826656">
    <property type="component" value="Unassembled WGS sequence"/>
</dbReference>
<dbReference type="PANTHER" id="PTHR46481:SF6">
    <property type="entry name" value="ZINC FINGER BED DOMAIN-CONTAINING PROTEIN RICESLEEPER 2-LIKE"/>
    <property type="match status" value="1"/>
</dbReference>
<dbReference type="InterPro" id="IPR052035">
    <property type="entry name" value="ZnF_BED_domain_contain"/>
</dbReference>
<comment type="caution">
    <text evidence="1">The sequence shown here is derived from an EMBL/GenBank/DDBJ whole genome shotgun (WGS) entry which is preliminary data.</text>
</comment>
<proteinExistence type="predicted"/>
<evidence type="ECO:0000313" key="1">
    <source>
        <dbReference type="EMBL" id="KAH0741392.1"/>
    </source>
</evidence>
<dbReference type="InterPro" id="IPR012337">
    <property type="entry name" value="RNaseH-like_sf"/>
</dbReference>
<dbReference type="EMBL" id="JAIVGD010000026">
    <property type="protein sequence ID" value="KAH0741392.1"/>
    <property type="molecule type" value="Genomic_DNA"/>
</dbReference>
<evidence type="ECO:0000313" key="2">
    <source>
        <dbReference type="Proteomes" id="UP000826656"/>
    </source>
</evidence>
<sequence>MSMEANEDVYEESCEIGSSITTKRAKKLTSDVWKSFLKLPPATRNESLHLDKGQEHRVEPIDQTIYREKVSVAILKHNYPFSFAEHQGNRDIHLYLNSTVKTISRNTAKSDILKMYDREKEYLKNELAMIPSRVCLTSDMWTSLASNGYMCLTAHYVDLNWILQKRVLIFRHVPPPHSGAVLSPLLIEFVKEWGIEKKIFSLTLDNATCNKGVITNLKEHLSLMQALVCDGKFFHVRCGNHILNLIVKSGLEKVDAAIVKIREGIKHIKHSEGRILKFVECIKNLGLRCSKKLCQDMVIRWNSTYLMLESAILYQQAYIQYKLIDTDFKHGLYEEEWKRVETIAQFLKPFYNSTTLFSGSR</sequence>
<protein>
    <recommendedName>
        <fullName evidence="3">Transposase</fullName>
    </recommendedName>
</protein>
<gene>
    <name evidence="1" type="ORF">KY290_034435</name>
</gene>
<dbReference type="SUPFAM" id="SSF53098">
    <property type="entry name" value="Ribonuclease H-like"/>
    <property type="match status" value="1"/>
</dbReference>
<keyword evidence="2" id="KW-1185">Reference proteome</keyword>
<evidence type="ECO:0008006" key="3">
    <source>
        <dbReference type="Google" id="ProtNLM"/>
    </source>
</evidence>
<organism evidence="1 2">
    <name type="scientific">Solanum tuberosum</name>
    <name type="common">Potato</name>
    <dbReference type="NCBI Taxonomy" id="4113"/>
    <lineage>
        <taxon>Eukaryota</taxon>
        <taxon>Viridiplantae</taxon>
        <taxon>Streptophyta</taxon>
        <taxon>Embryophyta</taxon>
        <taxon>Tracheophyta</taxon>
        <taxon>Spermatophyta</taxon>
        <taxon>Magnoliopsida</taxon>
        <taxon>eudicotyledons</taxon>
        <taxon>Gunneridae</taxon>
        <taxon>Pentapetalae</taxon>
        <taxon>asterids</taxon>
        <taxon>lamiids</taxon>
        <taxon>Solanales</taxon>
        <taxon>Solanaceae</taxon>
        <taxon>Solanoideae</taxon>
        <taxon>Solaneae</taxon>
        <taxon>Solanum</taxon>
    </lineage>
</organism>
<accession>A0ABQ7U547</accession>
<reference evidence="1 2" key="1">
    <citation type="journal article" date="2021" name="bioRxiv">
        <title>Chromosome-scale and haplotype-resolved genome assembly of a tetraploid potato cultivar.</title>
        <authorList>
            <person name="Sun H."/>
            <person name="Jiao W.-B."/>
            <person name="Krause K."/>
            <person name="Campoy J.A."/>
            <person name="Goel M."/>
            <person name="Folz-Donahue K."/>
            <person name="Kukat C."/>
            <person name="Huettel B."/>
            <person name="Schneeberger K."/>
        </authorList>
    </citation>
    <scope>NUCLEOTIDE SEQUENCE [LARGE SCALE GENOMIC DNA]</scope>
    <source>
        <strain evidence="1">SolTubOtavaFocal</strain>
        <tissue evidence="1">Leaves</tissue>
    </source>
</reference>
<name>A0ABQ7U547_SOLTU</name>
<dbReference type="PANTHER" id="PTHR46481">
    <property type="entry name" value="ZINC FINGER BED DOMAIN-CONTAINING PROTEIN 4"/>
    <property type="match status" value="1"/>
</dbReference>